<feature type="domain" description="Transposase MuDR plant" evidence="2">
    <location>
        <begin position="363"/>
        <end position="416"/>
    </location>
</feature>
<dbReference type="OrthoDB" id="1100482at2759"/>
<protein>
    <recommendedName>
        <fullName evidence="2">Transposase MuDR plant domain-containing protein</fullName>
    </recommendedName>
</protein>
<dbReference type="EMBL" id="CACVBM020001695">
    <property type="protein sequence ID" value="CAA7057501.1"/>
    <property type="molecule type" value="Genomic_DNA"/>
</dbReference>
<evidence type="ECO:0000256" key="1">
    <source>
        <dbReference type="SAM" id="MobiDB-lite"/>
    </source>
</evidence>
<gene>
    <name evidence="3" type="ORF">MERR_LOCUS44737</name>
</gene>
<accession>A0A6D2KSL0</accession>
<dbReference type="Pfam" id="PF03108">
    <property type="entry name" value="DBD_Tnp_Mut"/>
    <property type="match status" value="1"/>
</dbReference>
<dbReference type="AlphaFoldDB" id="A0A6D2KSL0"/>
<evidence type="ECO:0000313" key="4">
    <source>
        <dbReference type="Proteomes" id="UP000467841"/>
    </source>
</evidence>
<organism evidence="3 4">
    <name type="scientific">Microthlaspi erraticum</name>
    <dbReference type="NCBI Taxonomy" id="1685480"/>
    <lineage>
        <taxon>Eukaryota</taxon>
        <taxon>Viridiplantae</taxon>
        <taxon>Streptophyta</taxon>
        <taxon>Embryophyta</taxon>
        <taxon>Tracheophyta</taxon>
        <taxon>Spermatophyta</taxon>
        <taxon>Magnoliopsida</taxon>
        <taxon>eudicotyledons</taxon>
        <taxon>Gunneridae</taxon>
        <taxon>Pentapetalae</taxon>
        <taxon>rosids</taxon>
        <taxon>malvids</taxon>
        <taxon>Brassicales</taxon>
        <taxon>Brassicaceae</taxon>
        <taxon>Coluteocarpeae</taxon>
        <taxon>Microthlaspi</taxon>
    </lineage>
</organism>
<name>A0A6D2KSL0_9BRAS</name>
<feature type="region of interest" description="Disordered" evidence="1">
    <location>
        <begin position="136"/>
        <end position="155"/>
    </location>
</feature>
<sequence length="503" mass="56205">MASSQEQCLVICGDWRCLSDGRWEFSIDKRRMSRVVAIREDMSIEELRKSVLDEFATPGTALLSYWPPNSTELATGITTPPVLLTNSGEDSSVSIGYATPRSYRNVVNEEVSGSGTGSLRKTSSFRSFSSLGSGFETPEVSGKGGGPNFTTPASFGRSSFVEEEVRCRSFPKIPTEFVDEDFLNEVEFMEERMSEERHSVSNDDDPEDCCGVLPDDVSEYVRSVGYDTDFWVPLVQNVYGGSHAVDIMCPTSEGFNGKAAAMGQQKEYLCTNNDAFDHTVVAGEVDPNDYKSEEHANIGSFPASGGTDDETSLTEERPRARSSVPLEEVDDEEFDILPLFDDLKYENDDIPDLDIDEGSIFEGRLFTSKEECQIGLAIYAIKSMFHFKQTTTKRHYFILTCADVRCDWRVRAREVGGSGMYEIEHATLEHSCSIDTRNDYKKRASSRVIAAVFKAKYGDPEKGPRAVELQRMVLEDLRVSASYMKCFRAREKATIQVRGTEDE</sequence>
<dbReference type="InterPro" id="IPR004332">
    <property type="entry name" value="Transposase_MuDR"/>
</dbReference>
<evidence type="ECO:0000259" key="2">
    <source>
        <dbReference type="Pfam" id="PF03108"/>
    </source>
</evidence>
<evidence type="ECO:0000313" key="3">
    <source>
        <dbReference type="EMBL" id="CAA7057501.1"/>
    </source>
</evidence>
<dbReference type="Proteomes" id="UP000467841">
    <property type="component" value="Unassembled WGS sequence"/>
</dbReference>
<proteinExistence type="predicted"/>
<comment type="caution">
    <text evidence="3">The sequence shown here is derived from an EMBL/GenBank/DDBJ whole genome shotgun (WGS) entry which is preliminary data.</text>
</comment>
<feature type="region of interest" description="Disordered" evidence="1">
    <location>
        <begin position="289"/>
        <end position="325"/>
    </location>
</feature>
<reference evidence="3" key="1">
    <citation type="submission" date="2020-01" db="EMBL/GenBank/DDBJ databases">
        <authorList>
            <person name="Mishra B."/>
        </authorList>
    </citation>
    <scope>NUCLEOTIDE SEQUENCE [LARGE SCALE GENOMIC DNA]</scope>
</reference>
<keyword evidence="4" id="KW-1185">Reference proteome</keyword>